<name>A0ABM3C7T2_DROKI</name>
<proteinExistence type="predicted"/>
<reference evidence="4" key="2">
    <citation type="submission" date="2025-08" db="UniProtKB">
        <authorList>
            <consortium name="RefSeq"/>
        </authorList>
    </citation>
    <scope>IDENTIFICATION</scope>
    <source>
        <strain evidence="4">14028-0561.14</strain>
        <tissue evidence="4">Whole fly</tissue>
    </source>
</reference>
<evidence type="ECO:0000256" key="1">
    <source>
        <dbReference type="PROSITE-ProRule" id="PRU00267"/>
    </source>
</evidence>
<dbReference type="Pfam" id="PF00505">
    <property type="entry name" value="HMG_box"/>
    <property type="match status" value="1"/>
</dbReference>
<dbReference type="SMART" id="SM00398">
    <property type="entry name" value="HMG"/>
    <property type="match status" value="1"/>
</dbReference>
<feature type="DNA-binding region" description="HMG box" evidence="1">
    <location>
        <begin position="15"/>
        <end position="84"/>
    </location>
</feature>
<dbReference type="RefSeq" id="XP_041632893.1">
    <property type="nucleotide sequence ID" value="XM_041776959.2"/>
</dbReference>
<evidence type="ECO:0000313" key="3">
    <source>
        <dbReference type="Proteomes" id="UP001652661"/>
    </source>
</evidence>
<reference evidence="3" key="1">
    <citation type="submission" date="2025-05" db="UniProtKB">
        <authorList>
            <consortium name="RefSeq"/>
        </authorList>
    </citation>
    <scope>NUCLEOTIDE SEQUENCE [LARGE SCALE GENOMIC DNA]</scope>
    <source>
        <strain evidence="3">14028-0561.14</strain>
    </source>
</reference>
<dbReference type="InterPro" id="IPR036910">
    <property type="entry name" value="HMG_box_dom_sf"/>
</dbReference>
<evidence type="ECO:0000313" key="4">
    <source>
        <dbReference type="RefSeq" id="XP_041632893.1"/>
    </source>
</evidence>
<feature type="domain" description="HMG box" evidence="2">
    <location>
        <begin position="15"/>
        <end position="84"/>
    </location>
</feature>
<accession>A0ABM3C7T2</accession>
<dbReference type="PROSITE" id="PS50118">
    <property type="entry name" value="HMG_BOX_2"/>
    <property type="match status" value="1"/>
</dbReference>
<keyword evidence="3" id="KW-1185">Reference proteome</keyword>
<dbReference type="SUPFAM" id="SSF47095">
    <property type="entry name" value="HMG-box"/>
    <property type="match status" value="1"/>
</dbReference>
<sequence>MSSEKYCQRSNCRSPNGSVNPYFVFLCEFRKNLKKRGVLNLKPTSVAKIAGRKWREMTPAQKWVYIETAKTNKAKIKASKYRKTEEAKQCCFKKEQHFREKGLNKKSNLSLVVPV</sequence>
<dbReference type="GeneID" id="121502896"/>
<dbReference type="Gene3D" id="1.10.30.10">
    <property type="entry name" value="High mobility group box domain"/>
    <property type="match status" value="1"/>
</dbReference>
<evidence type="ECO:0000259" key="2">
    <source>
        <dbReference type="PROSITE" id="PS50118"/>
    </source>
</evidence>
<dbReference type="CDD" id="cd00084">
    <property type="entry name" value="HMG-box_SF"/>
    <property type="match status" value="1"/>
</dbReference>
<protein>
    <recommendedName>
        <fullName evidence="2">HMG box domain-containing protein</fullName>
    </recommendedName>
</protein>
<organism evidence="3 4">
    <name type="scientific">Drosophila kikkawai</name>
    <name type="common">Fruit fly</name>
    <dbReference type="NCBI Taxonomy" id="30033"/>
    <lineage>
        <taxon>Eukaryota</taxon>
        <taxon>Metazoa</taxon>
        <taxon>Ecdysozoa</taxon>
        <taxon>Arthropoda</taxon>
        <taxon>Hexapoda</taxon>
        <taxon>Insecta</taxon>
        <taxon>Pterygota</taxon>
        <taxon>Neoptera</taxon>
        <taxon>Endopterygota</taxon>
        <taxon>Diptera</taxon>
        <taxon>Brachycera</taxon>
        <taxon>Muscomorpha</taxon>
        <taxon>Ephydroidea</taxon>
        <taxon>Drosophilidae</taxon>
        <taxon>Drosophila</taxon>
        <taxon>Sophophora</taxon>
    </lineage>
</organism>
<gene>
    <name evidence="4" type="primary">LOC121502896</name>
</gene>
<dbReference type="Proteomes" id="UP001652661">
    <property type="component" value="Chromosome 2R"/>
</dbReference>
<keyword evidence="1" id="KW-0539">Nucleus</keyword>
<dbReference type="InterPro" id="IPR009071">
    <property type="entry name" value="HMG_box_dom"/>
</dbReference>
<keyword evidence="1" id="KW-0238">DNA-binding</keyword>